<proteinExistence type="predicted"/>
<gene>
    <name evidence="2" type="ORF">CWD94_26335</name>
</gene>
<feature type="domain" description="DUF2268" evidence="1">
    <location>
        <begin position="77"/>
        <end position="247"/>
    </location>
</feature>
<name>A0A2M9PY15_9BACI</name>
<accession>A0A2M9PY15</accession>
<sequence>MSVIPTDEWINELIASQRLNHGQGQNPEDLQRSILCGRLVEIFIGGSPDEIQFELQQQGLFKSHEKIDINKLKKQKVWEVVQKEFIYLKERWSGPNIPIYIFPLTQEQTITNKNGVAYPNAMFLYIGELEKQELKALFAHEYNHVCRLQYLNKSLDEVTMLDSLILEGLAECAVEEIYGDKWLAPWLGSYSVDKMLEIWKGHFSPQINIQGLNNHAEFLYGGKLPQWIGYCIGYEIVRTYIKNHSSNNLHLKSSKEILAGSDFSL</sequence>
<evidence type="ECO:0000259" key="1">
    <source>
        <dbReference type="Pfam" id="PF10026"/>
    </source>
</evidence>
<dbReference type="RefSeq" id="WP_100545683.1">
    <property type="nucleotide sequence ID" value="NZ_JBHVRA010000007.1"/>
</dbReference>
<dbReference type="STRING" id="582475.ACZ11_01785"/>
<reference evidence="2 3" key="1">
    <citation type="submission" date="2017-11" db="EMBL/GenBank/DDBJ databases">
        <title>Bacterial isolate from king chilli rhizosphere.</title>
        <authorList>
            <person name="Takhelmayum P."/>
            <person name="Sarangthem I."/>
        </authorList>
    </citation>
    <scope>NUCLEOTIDE SEQUENCE [LARGE SCALE GENOMIC DNA]</scope>
    <source>
        <strain evidence="3">t26</strain>
    </source>
</reference>
<dbReference type="AlphaFoldDB" id="A0A2M9PY15"/>
<evidence type="ECO:0000313" key="3">
    <source>
        <dbReference type="Proteomes" id="UP000232101"/>
    </source>
</evidence>
<comment type="caution">
    <text evidence="2">The sequence shown here is derived from an EMBL/GenBank/DDBJ whole genome shotgun (WGS) entry which is preliminary data.</text>
</comment>
<protein>
    <recommendedName>
        <fullName evidence="1">DUF2268 domain-containing protein</fullName>
    </recommendedName>
</protein>
<dbReference type="EMBL" id="PHQY01000702">
    <property type="protein sequence ID" value="PJO40729.1"/>
    <property type="molecule type" value="Genomic_DNA"/>
</dbReference>
<dbReference type="Proteomes" id="UP000232101">
    <property type="component" value="Unassembled WGS sequence"/>
</dbReference>
<dbReference type="InterPro" id="IPR018728">
    <property type="entry name" value="DUF2268"/>
</dbReference>
<organism evidence="2 3">
    <name type="scientific">Lysinibacillus xylanilyticus</name>
    <dbReference type="NCBI Taxonomy" id="582475"/>
    <lineage>
        <taxon>Bacteria</taxon>
        <taxon>Bacillati</taxon>
        <taxon>Bacillota</taxon>
        <taxon>Bacilli</taxon>
        <taxon>Bacillales</taxon>
        <taxon>Bacillaceae</taxon>
        <taxon>Lysinibacillus</taxon>
    </lineage>
</organism>
<evidence type="ECO:0000313" key="2">
    <source>
        <dbReference type="EMBL" id="PJO40729.1"/>
    </source>
</evidence>
<dbReference type="Pfam" id="PF10026">
    <property type="entry name" value="DUF2268"/>
    <property type="match status" value="1"/>
</dbReference>